<proteinExistence type="predicted"/>
<sequence>MCKNWRVIMMKIVAFTGAGISKQSNIPTFMERPDVREKLFRNYANNHHEEYNEVIKQLKANMNGAEPNDAHIALAEYDIPIITMNIDGLHKQAGSDALELHGGLPEEDELSIAWSLFNKPVLYGDPAPNYQKAYEMVGALKKNDIFIVIGCSYHTAIACDLREVAKSRGAKIIEIQEDAAHNVRKVLKGLLK</sequence>
<dbReference type="GO" id="GO:0017136">
    <property type="term" value="F:histone deacetylase activity, NAD-dependent"/>
    <property type="evidence" value="ECO:0007669"/>
    <property type="project" value="TreeGrafter"/>
</dbReference>
<protein>
    <recommendedName>
        <fullName evidence="1">protein acetyllysine N-acetyltransferase</fullName>
        <ecNumber evidence="1">2.3.1.286</ecNumber>
    </recommendedName>
</protein>
<evidence type="ECO:0000256" key="2">
    <source>
        <dbReference type="ARBA" id="ARBA00022679"/>
    </source>
</evidence>
<dbReference type="AlphaFoldDB" id="B0N0L3"/>
<accession>B0N0L3</accession>
<dbReference type="PANTHER" id="PTHR11085">
    <property type="entry name" value="NAD-DEPENDENT PROTEIN DEACYLASE SIRTUIN-5, MITOCHONDRIAL-RELATED"/>
    <property type="match status" value="1"/>
</dbReference>
<evidence type="ECO:0000259" key="5">
    <source>
        <dbReference type="PROSITE" id="PS50305"/>
    </source>
</evidence>
<keyword evidence="7" id="KW-1185">Reference proteome</keyword>
<dbReference type="SUPFAM" id="SSF52467">
    <property type="entry name" value="DHS-like NAD/FAD-binding domain"/>
    <property type="match status" value="1"/>
</dbReference>
<dbReference type="PANTHER" id="PTHR11085:SF10">
    <property type="entry name" value="NAD-DEPENDENT PROTEIN DEACYLASE SIRTUIN-5, MITOCHONDRIAL-RELATED"/>
    <property type="match status" value="1"/>
</dbReference>
<dbReference type="eggNOG" id="COG0846">
    <property type="taxonomic scope" value="Bacteria"/>
</dbReference>
<reference evidence="6" key="1">
    <citation type="submission" date="2007-11" db="EMBL/GenBank/DDBJ databases">
        <authorList>
            <person name="Fulton L."/>
            <person name="Clifton S."/>
            <person name="Fulton B."/>
            <person name="Xu J."/>
            <person name="Minx P."/>
            <person name="Pepin K.H."/>
            <person name="Johnson M."/>
            <person name="Thiruvilangam P."/>
            <person name="Bhonagiri V."/>
            <person name="Nash W.E."/>
            <person name="Mardis E.R."/>
            <person name="Wilson R.K."/>
        </authorList>
    </citation>
    <scope>NUCLEOTIDE SEQUENCE [LARGE SCALE GENOMIC DNA]</scope>
    <source>
        <strain evidence="6">DSM 1402</strain>
    </source>
</reference>
<dbReference type="Pfam" id="PF02146">
    <property type="entry name" value="SIR2"/>
    <property type="match status" value="1"/>
</dbReference>
<dbReference type="Gene3D" id="3.40.50.1220">
    <property type="entry name" value="TPP-binding domain"/>
    <property type="match status" value="1"/>
</dbReference>
<dbReference type="GO" id="GO:0070403">
    <property type="term" value="F:NAD+ binding"/>
    <property type="evidence" value="ECO:0007669"/>
    <property type="project" value="InterPro"/>
</dbReference>
<gene>
    <name evidence="6" type="ORF">CLORAM_00132</name>
</gene>
<dbReference type="InterPro" id="IPR050134">
    <property type="entry name" value="NAD-dep_sirtuin_deacylases"/>
</dbReference>
<dbReference type="InterPro" id="IPR003000">
    <property type="entry name" value="Sirtuin"/>
</dbReference>
<keyword evidence="2" id="KW-0808">Transferase</keyword>
<evidence type="ECO:0000256" key="4">
    <source>
        <dbReference type="PROSITE-ProRule" id="PRU00236"/>
    </source>
</evidence>
<keyword evidence="3" id="KW-0520">NAD</keyword>
<comment type="caution">
    <text evidence="4">Lacks conserved residue(s) required for the propagation of feature annotation.</text>
</comment>
<evidence type="ECO:0000313" key="6">
    <source>
        <dbReference type="EMBL" id="EDS20041.1"/>
    </source>
</evidence>
<reference evidence="6" key="2">
    <citation type="submission" date="2014-06" db="EMBL/GenBank/DDBJ databases">
        <title>Draft genome sequence of Clostridium ramosum(DSM 1402).</title>
        <authorList>
            <person name="Sudarsanam P."/>
            <person name="Ley R."/>
            <person name="Guruge J."/>
            <person name="Turnbaugh P.J."/>
            <person name="Mahowald M."/>
            <person name="Liep D."/>
            <person name="Gordon J."/>
        </authorList>
    </citation>
    <scope>NUCLEOTIDE SEQUENCE</scope>
    <source>
        <strain evidence="6">DSM 1402</strain>
    </source>
</reference>
<evidence type="ECO:0000256" key="1">
    <source>
        <dbReference type="ARBA" id="ARBA00012928"/>
    </source>
</evidence>
<comment type="caution">
    <text evidence="6">The sequence shown here is derived from an EMBL/GenBank/DDBJ whole genome shotgun (WGS) entry which is preliminary data.</text>
</comment>
<dbReference type="Proteomes" id="UP000005798">
    <property type="component" value="Unassembled WGS sequence"/>
</dbReference>
<feature type="domain" description="Deacetylase sirtuin-type" evidence="5">
    <location>
        <begin position="1"/>
        <end position="192"/>
    </location>
</feature>
<evidence type="ECO:0000313" key="7">
    <source>
        <dbReference type="Proteomes" id="UP000005798"/>
    </source>
</evidence>
<dbReference type="PROSITE" id="PS50305">
    <property type="entry name" value="SIRTUIN"/>
    <property type="match status" value="1"/>
</dbReference>
<dbReference type="EC" id="2.3.1.286" evidence="1"/>
<dbReference type="EMBL" id="ABFX02000002">
    <property type="protein sequence ID" value="EDS20041.1"/>
    <property type="molecule type" value="Genomic_DNA"/>
</dbReference>
<dbReference type="InterPro" id="IPR026590">
    <property type="entry name" value="Ssirtuin_cat_dom"/>
</dbReference>
<dbReference type="HOGENOM" id="CLU_1413244_0_0_9"/>
<organism evidence="6 7">
    <name type="scientific">Thomasclavelia ramosa DSM 1402</name>
    <dbReference type="NCBI Taxonomy" id="445974"/>
    <lineage>
        <taxon>Bacteria</taxon>
        <taxon>Bacillati</taxon>
        <taxon>Bacillota</taxon>
        <taxon>Erysipelotrichia</taxon>
        <taxon>Erysipelotrichales</taxon>
        <taxon>Coprobacillaceae</taxon>
        <taxon>Thomasclavelia</taxon>
    </lineage>
</organism>
<dbReference type="InterPro" id="IPR029035">
    <property type="entry name" value="DHS-like_NAD/FAD-binding_dom"/>
</dbReference>
<name>B0N0L3_9FIRM</name>
<evidence type="ECO:0000256" key="3">
    <source>
        <dbReference type="ARBA" id="ARBA00023027"/>
    </source>
</evidence>